<organism evidence="2 3">
    <name type="scientific">Candidatus Dojkabacteria bacterium</name>
    <dbReference type="NCBI Taxonomy" id="2099670"/>
    <lineage>
        <taxon>Bacteria</taxon>
        <taxon>Candidatus Dojkabacteria</taxon>
    </lineage>
</organism>
<proteinExistence type="predicted"/>
<dbReference type="AlphaFoldDB" id="A0A955L918"/>
<reference evidence="2" key="1">
    <citation type="submission" date="2020-04" db="EMBL/GenBank/DDBJ databases">
        <authorList>
            <person name="Zhang T."/>
        </authorList>
    </citation>
    <scope>NUCLEOTIDE SEQUENCE</scope>
    <source>
        <strain evidence="2">HKST-UBA11</strain>
    </source>
</reference>
<accession>A0A955L918</accession>
<dbReference type="EMBL" id="JAGQLH010000106">
    <property type="protein sequence ID" value="MCA9386243.1"/>
    <property type="molecule type" value="Genomic_DNA"/>
</dbReference>
<feature type="transmembrane region" description="Helical" evidence="1">
    <location>
        <begin position="88"/>
        <end position="109"/>
    </location>
</feature>
<keyword evidence="1" id="KW-0472">Membrane</keyword>
<feature type="transmembrane region" description="Helical" evidence="1">
    <location>
        <begin position="51"/>
        <end position="76"/>
    </location>
</feature>
<dbReference type="Proteomes" id="UP000754563">
    <property type="component" value="Unassembled WGS sequence"/>
</dbReference>
<keyword evidence="1" id="KW-0812">Transmembrane</keyword>
<feature type="transmembrane region" description="Helical" evidence="1">
    <location>
        <begin position="145"/>
        <end position="167"/>
    </location>
</feature>
<reference evidence="2" key="2">
    <citation type="journal article" date="2021" name="Microbiome">
        <title>Successional dynamics and alternative stable states in a saline activated sludge microbial community over 9 years.</title>
        <authorList>
            <person name="Wang Y."/>
            <person name="Ye J."/>
            <person name="Ju F."/>
            <person name="Liu L."/>
            <person name="Boyd J.A."/>
            <person name="Deng Y."/>
            <person name="Parks D.H."/>
            <person name="Jiang X."/>
            <person name="Yin X."/>
            <person name="Woodcroft B.J."/>
            <person name="Tyson G.W."/>
            <person name="Hugenholtz P."/>
            <person name="Polz M.F."/>
            <person name="Zhang T."/>
        </authorList>
    </citation>
    <scope>NUCLEOTIDE SEQUENCE</scope>
    <source>
        <strain evidence="2">HKST-UBA11</strain>
    </source>
</reference>
<protein>
    <submittedName>
        <fullName evidence="2">Uncharacterized protein</fullName>
    </submittedName>
</protein>
<evidence type="ECO:0000256" key="1">
    <source>
        <dbReference type="SAM" id="Phobius"/>
    </source>
</evidence>
<sequence length="178" mass="20346">MNYHKEQMIKSVVAKLTFLIVIGYFSFKLILSPDPWIFIDYANLGIHEAGHLIFSPFGVVTSFLGGTIFQLLVPLLCLIHFIWKKSNYGISFCLFWIGDNIINVGRYIVDARSMQLPLFGGGIHDWNWLLGRWGLLHLDIQIGNFVHQLGVAVLAISMAYMVILILIEIFEYYVYKSG</sequence>
<gene>
    <name evidence="2" type="ORF">KC717_06385</name>
</gene>
<evidence type="ECO:0000313" key="3">
    <source>
        <dbReference type="Proteomes" id="UP000754563"/>
    </source>
</evidence>
<feature type="transmembrane region" description="Helical" evidence="1">
    <location>
        <begin position="12"/>
        <end position="31"/>
    </location>
</feature>
<evidence type="ECO:0000313" key="2">
    <source>
        <dbReference type="EMBL" id="MCA9386243.1"/>
    </source>
</evidence>
<keyword evidence="1" id="KW-1133">Transmembrane helix</keyword>
<comment type="caution">
    <text evidence="2">The sequence shown here is derived from an EMBL/GenBank/DDBJ whole genome shotgun (WGS) entry which is preliminary data.</text>
</comment>
<name>A0A955L918_9BACT</name>